<name>A0A8H8CI89_PSICU</name>
<comment type="caution">
    <text evidence="1">The sequence shown here is derived from an EMBL/GenBank/DDBJ whole genome shotgun (WGS) entry which is preliminary data.</text>
</comment>
<evidence type="ECO:0008006" key="2">
    <source>
        <dbReference type="Google" id="ProtNLM"/>
    </source>
</evidence>
<gene>
    <name evidence="1" type="ORF">JR316_009354</name>
</gene>
<protein>
    <recommendedName>
        <fullName evidence="2">F-box domain-containing protein</fullName>
    </recommendedName>
</protein>
<organism evidence="1">
    <name type="scientific">Psilocybe cubensis</name>
    <name type="common">Psychedelic mushroom</name>
    <name type="synonym">Stropharia cubensis</name>
    <dbReference type="NCBI Taxonomy" id="181762"/>
    <lineage>
        <taxon>Eukaryota</taxon>
        <taxon>Fungi</taxon>
        <taxon>Dikarya</taxon>
        <taxon>Basidiomycota</taxon>
        <taxon>Agaricomycotina</taxon>
        <taxon>Agaricomycetes</taxon>
        <taxon>Agaricomycetidae</taxon>
        <taxon>Agaricales</taxon>
        <taxon>Agaricineae</taxon>
        <taxon>Strophariaceae</taxon>
        <taxon>Psilocybe</taxon>
    </lineage>
</organism>
<reference evidence="1" key="1">
    <citation type="submission" date="2021-02" db="EMBL/GenBank/DDBJ databases">
        <title>Psilocybe cubensis genome.</title>
        <authorList>
            <person name="Mckernan K.J."/>
            <person name="Crawford S."/>
            <person name="Trippe A."/>
            <person name="Kane L.T."/>
            <person name="Mclaughlin S."/>
        </authorList>
    </citation>
    <scope>NUCLEOTIDE SEQUENCE [LARGE SCALE GENOMIC DNA]</scope>
    <source>
        <strain evidence="1">MGC-MH-2018</strain>
    </source>
</reference>
<dbReference type="AlphaFoldDB" id="A0A8H8CI89"/>
<dbReference type="EMBL" id="JAFIQS010000009">
    <property type="protein sequence ID" value="KAG5165769.1"/>
    <property type="molecule type" value="Genomic_DNA"/>
</dbReference>
<proteinExistence type="predicted"/>
<evidence type="ECO:0000313" key="1">
    <source>
        <dbReference type="EMBL" id="KAG5165769.1"/>
    </source>
</evidence>
<sequence length="505" mass="57891">MSRKDPWPRLRRALLYKPSRHVYNSKKRLTAEALTRVFQRMKGLAYDPIDARQDMFSVSQVCKSWREVSINHREKIWGSLPIDLDTDSEEFIQELLRWSSSSPLSIYSGIPIDSDDSPRYNRWLLVLEEFHRFESLSFVDDITNYDFQTYLEMAAPLLRSFEAKITEPPIPCFRNILSQELFGGNAPNLRHVNLTGYTLASNSFLGLNLTTLFVNVKACPPSIDEWVEILWSQQNLVSLTIKHALCLENDNPASSLPPVKLPLLQELCIMYCRSIDCGLLLNRLSTPSLCKLELCLASHNDAEREEEETCLHANLKWFVGCSTNKFISSCKLVDVSMGYDTETSGPLKILSFTAFPEESLSDSQDAVFKLSYLTQSTSEDDFDLELSHLFQTLKAIDILAETTAIRLKPLPQSTPFSDPLLELLLMFKPGQLRSIEFYDPTQFAMLTYVRPSRYSQKLLLECENIHVNQSCNDLDLEGNCIEELSEILQYRKDRFGVKTSSIIYY</sequence>
<accession>A0A8H8CI89</accession>
<dbReference type="OrthoDB" id="2869585at2759"/>